<protein>
    <submittedName>
        <fullName evidence="8">Helicase ATP-binding domain-containing protein</fullName>
    </submittedName>
</protein>
<proteinExistence type="predicted"/>
<dbReference type="InterPro" id="IPR014001">
    <property type="entry name" value="Helicase_ATP-bd"/>
</dbReference>
<dbReference type="Gene3D" id="3.40.50.300">
    <property type="entry name" value="P-loop containing nucleotide triphosphate hydrolases"/>
    <property type="match status" value="3"/>
</dbReference>
<dbReference type="WBParaSite" id="jg16368">
    <property type="protein sequence ID" value="jg16368"/>
    <property type="gene ID" value="jg16368"/>
</dbReference>
<name>A0A915D5V8_9BILA</name>
<dbReference type="PANTHER" id="PTHR12131:SF7">
    <property type="entry name" value="EXOSOME RNA HELICASE MTR4"/>
    <property type="match status" value="1"/>
</dbReference>
<evidence type="ECO:0000256" key="2">
    <source>
        <dbReference type="ARBA" id="ARBA00022801"/>
    </source>
</evidence>
<sequence length="364" mass="41584">MDSINVQENSPMNGTHRNGNSNGIRDYPTDRFIHEVKMEVTEEDFLEHENEEEDLFSYEKGPRVQIQQIFENQDNCTHEAAHPKDREIEPLIGRDEETSNKPKRFSFQPDFFQARACKCIDYNQSVLVSAHTSAGKTSAALYAIATALQKEEFPNVGLITGDNNINGDASCVVMTTEILRNKLYAENDTMKNVGWVIFDEVHYMSDKERGVVWEEAIILMPDEVRYVFLSATIPNARQFAEWVCYLHNQPCHVVTTHSRPVPLQHFLYPAGGDGLYQVVDNMGQFRQGDFNAAMEFLAKPTKNDEDKKKKKENVASLDVVKIIRTIAERDLLPCIAFSFSRKECEANATALIEMDFNNEKEKQL</sequence>
<keyword evidence="4" id="KW-0067">ATP-binding</keyword>
<dbReference type="Pfam" id="PF00270">
    <property type="entry name" value="DEAD"/>
    <property type="match status" value="1"/>
</dbReference>
<dbReference type="SMART" id="SM00487">
    <property type="entry name" value="DEXDc"/>
    <property type="match status" value="1"/>
</dbReference>
<reference evidence="8" key="1">
    <citation type="submission" date="2022-11" db="UniProtKB">
        <authorList>
            <consortium name="WormBaseParasite"/>
        </authorList>
    </citation>
    <scope>IDENTIFICATION</scope>
</reference>
<keyword evidence="1" id="KW-0547">Nucleotide-binding</keyword>
<keyword evidence="7" id="KW-1185">Reference proteome</keyword>
<evidence type="ECO:0000256" key="1">
    <source>
        <dbReference type="ARBA" id="ARBA00022741"/>
    </source>
</evidence>
<dbReference type="Proteomes" id="UP000887574">
    <property type="component" value="Unplaced"/>
</dbReference>
<keyword evidence="3" id="KW-0347">Helicase</keyword>
<dbReference type="PANTHER" id="PTHR12131">
    <property type="entry name" value="ATP-DEPENDENT RNA AND DNA HELICASE"/>
    <property type="match status" value="1"/>
</dbReference>
<dbReference type="GO" id="GO:0016787">
    <property type="term" value="F:hydrolase activity"/>
    <property type="evidence" value="ECO:0007669"/>
    <property type="project" value="UniProtKB-KW"/>
</dbReference>
<evidence type="ECO:0000256" key="5">
    <source>
        <dbReference type="SAM" id="MobiDB-lite"/>
    </source>
</evidence>
<feature type="region of interest" description="Disordered" evidence="5">
    <location>
        <begin position="1"/>
        <end position="27"/>
    </location>
</feature>
<keyword evidence="2" id="KW-0378">Hydrolase</keyword>
<evidence type="ECO:0000256" key="4">
    <source>
        <dbReference type="ARBA" id="ARBA00022840"/>
    </source>
</evidence>
<dbReference type="GO" id="GO:0005524">
    <property type="term" value="F:ATP binding"/>
    <property type="evidence" value="ECO:0007669"/>
    <property type="project" value="UniProtKB-KW"/>
</dbReference>
<dbReference type="SUPFAM" id="SSF52540">
    <property type="entry name" value="P-loop containing nucleoside triphosphate hydrolases"/>
    <property type="match status" value="1"/>
</dbReference>
<evidence type="ECO:0000259" key="6">
    <source>
        <dbReference type="PROSITE" id="PS51192"/>
    </source>
</evidence>
<dbReference type="InterPro" id="IPR011545">
    <property type="entry name" value="DEAD/DEAH_box_helicase_dom"/>
</dbReference>
<dbReference type="GO" id="GO:0003676">
    <property type="term" value="F:nucleic acid binding"/>
    <property type="evidence" value="ECO:0007669"/>
    <property type="project" value="InterPro"/>
</dbReference>
<evidence type="ECO:0000256" key="3">
    <source>
        <dbReference type="ARBA" id="ARBA00022806"/>
    </source>
</evidence>
<organism evidence="7 8">
    <name type="scientific">Ditylenchus dipsaci</name>
    <dbReference type="NCBI Taxonomy" id="166011"/>
    <lineage>
        <taxon>Eukaryota</taxon>
        <taxon>Metazoa</taxon>
        <taxon>Ecdysozoa</taxon>
        <taxon>Nematoda</taxon>
        <taxon>Chromadorea</taxon>
        <taxon>Rhabditida</taxon>
        <taxon>Tylenchina</taxon>
        <taxon>Tylenchomorpha</taxon>
        <taxon>Sphaerularioidea</taxon>
        <taxon>Anguinidae</taxon>
        <taxon>Anguininae</taxon>
        <taxon>Ditylenchus</taxon>
    </lineage>
</organism>
<feature type="domain" description="Helicase ATP-binding" evidence="6">
    <location>
        <begin position="137"/>
        <end position="251"/>
    </location>
</feature>
<dbReference type="GO" id="GO:0004386">
    <property type="term" value="F:helicase activity"/>
    <property type="evidence" value="ECO:0007669"/>
    <property type="project" value="UniProtKB-KW"/>
</dbReference>
<accession>A0A915D5V8</accession>
<evidence type="ECO:0000313" key="8">
    <source>
        <dbReference type="WBParaSite" id="jg16368"/>
    </source>
</evidence>
<dbReference type="GO" id="GO:0000460">
    <property type="term" value="P:maturation of 5.8S rRNA"/>
    <property type="evidence" value="ECO:0007669"/>
    <property type="project" value="TreeGrafter"/>
</dbReference>
<dbReference type="GO" id="GO:0005634">
    <property type="term" value="C:nucleus"/>
    <property type="evidence" value="ECO:0007669"/>
    <property type="project" value="TreeGrafter"/>
</dbReference>
<dbReference type="PROSITE" id="PS51192">
    <property type="entry name" value="HELICASE_ATP_BIND_1"/>
    <property type="match status" value="1"/>
</dbReference>
<feature type="compositionally biased region" description="Polar residues" evidence="5">
    <location>
        <begin position="1"/>
        <end position="23"/>
    </location>
</feature>
<evidence type="ECO:0000313" key="7">
    <source>
        <dbReference type="Proteomes" id="UP000887574"/>
    </source>
</evidence>
<dbReference type="AlphaFoldDB" id="A0A915D5V8"/>
<dbReference type="InterPro" id="IPR050699">
    <property type="entry name" value="RNA-DNA_Helicase"/>
</dbReference>
<dbReference type="InterPro" id="IPR027417">
    <property type="entry name" value="P-loop_NTPase"/>
</dbReference>